<comment type="caution">
    <text evidence="1">The sequence shown here is derived from an EMBL/GenBank/DDBJ whole genome shotgun (WGS) entry which is preliminary data.</text>
</comment>
<proteinExistence type="predicted"/>
<sequence>MQPLRKAKRDGLHHLVLDGTLIHIDRVKADRPYFSLRWSSTNAKRLTGSSRRRYICRPAQDVALRIQLPNPGFELLVLLFQHVVGR</sequence>
<dbReference type="Proteomes" id="UP001500064">
    <property type="component" value="Unassembled WGS sequence"/>
</dbReference>
<evidence type="ECO:0000313" key="1">
    <source>
        <dbReference type="EMBL" id="GAA1673099.1"/>
    </source>
</evidence>
<gene>
    <name evidence="1" type="ORF">GCM10009733_082810</name>
</gene>
<organism evidence="1 2">
    <name type="scientific">Nonomuraea maheshkhaliensis</name>
    <dbReference type="NCBI Taxonomy" id="419590"/>
    <lineage>
        <taxon>Bacteria</taxon>
        <taxon>Bacillati</taxon>
        <taxon>Actinomycetota</taxon>
        <taxon>Actinomycetes</taxon>
        <taxon>Streptosporangiales</taxon>
        <taxon>Streptosporangiaceae</taxon>
        <taxon>Nonomuraea</taxon>
    </lineage>
</organism>
<keyword evidence="2" id="KW-1185">Reference proteome</keyword>
<dbReference type="EMBL" id="BAAAMU010000094">
    <property type="protein sequence ID" value="GAA1673099.1"/>
    <property type="molecule type" value="Genomic_DNA"/>
</dbReference>
<evidence type="ECO:0000313" key="2">
    <source>
        <dbReference type="Proteomes" id="UP001500064"/>
    </source>
</evidence>
<accession>A0ABN2GL55</accession>
<name>A0ABN2GL55_9ACTN</name>
<protein>
    <submittedName>
        <fullName evidence="1">Uncharacterized protein</fullName>
    </submittedName>
</protein>
<reference evidence="1 2" key="1">
    <citation type="journal article" date="2019" name="Int. J. Syst. Evol. Microbiol.">
        <title>The Global Catalogue of Microorganisms (GCM) 10K type strain sequencing project: providing services to taxonomists for standard genome sequencing and annotation.</title>
        <authorList>
            <consortium name="The Broad Institute Genomics Platform"/>
            <consortium name="The Broad Institute Genome Sequencing Center for Infectious Disease"/>
            <person name="Wu L."/>
            <person name="Ma J."/>
        </authorList>
    </citation>
    <scope>NUCLEOTIDE SEQUENCE [LARGE SCALE GENOMIC DNA]</scope>
    <source>
        <strain evidence="1 2">JCM 13929</strain>
    </source>
</reference>